<accession>A0ABV9NLG1</accession>
<evidence type="ECO:0000256" key="1">
    <source>
        <dbReference type="SAM" id="MobiDB-lite"/>
    </source>
</evidence>
<dbReference type="EMBL" id="JBHSGG010000015">
    <property type="protein sequence ID" value="MFC4727633.1"/>
    <property type="molecule type" value="Genomic_DNA"/>
</dbReference>
<organism evidence="3 4">
    <name type="scientific">Coralloluteibacterium thermophilum</name>
    <dbReference type="NCBI Taxonomy" id="2707049"/>
    <lineage>
        <taxon>Bacteria</taxon>
        <taxon>Pseudomonadati</taxon>
        <taxon>Pseudomonadota</taxon>
        <taxon>Gammaproteobacteria</taxon>
        <taxon>Lysobacterales</taxon>
        <taxon>Lysobacteraceae</taxon>
        <taxon>Coralloluteibacterium</taxon>
    </lineage>
</organism>
<gene>
    <name evidence="3" type="ORF">ACFO3Q_05565</name>
</gene>
<feature type="region of interest" description="Disordered" evidence="1">
    <location>
        <begin position="133"/>
        <end position="161"/>
    </location>
</feature>
<keyword evidence="4" id="KW-1185">Reference proteome</keyword>
<sequence>MVRFSAFLLAILLAPAHAEPMRARTAEDLVATRQQIERDLASDARYAGLAPDQRRLVERALDEMQALLEARGSIDALQDAEKVAFFNAQERANTTLANAAADSRMVCRRERRLGSWLPTNECHTLAERRRAAEQARDDHGRLVRHGHDVESIGAAGGPGGR</sequence>
<comment type="caution">
    <text evidence="3">The sequence shown here is derived from an EMBL/GenBank/DDBJ whole genome shotgun (WGS) entry which is preliminary data.</text>
</comment>
<feature type="signal peptide" evidence="2">
    <location>
        <begin position="1"/>
        <end position="18"/>
    </location>
</feature>
<evidence type="ECO:0000313" key="3">
    <source>
        <dbReference type="EMBL" id="MFC4727633.1"/>
    </source>
</evidence>
<dbReference type="RefSeq" id="WP_377003645.1">
    <property type="nucleotide sequence ID" value="NZ_JBHSGG010000015.1"/>
</dbReference>
<feature type="compositionally biased region" description="Basic and acidic residues" evidence="1">
    <location>
        <begin position="133"/>
        <end position="150"/>
    </location>
</feature>
<protein>
    <submittedName>
        <fullName evidence="3">Uncharacterized protein</fullName>
    </submittedName>
</protein>
<feature type="chain" id="PRO_5047460872" evidence="2">
    <location>
        <begin position="19"/>
        <end position="161"/>
    </location>
</feature>
<proteinExistence type="predicted"/>
<evidence type="ECO:0000256" key="2">
    <source>
        <dbReference type="SAM" id="SignalP"/>
    </source>
</evidence>
<reference evidence="4" key="1">
    <citation type="journal article" date="2019" name="Int. J. Syst. Evol. Microbiol.">
        <title>The Global Catalogue of Microorganisms (GCM) 10K type strain sequencing project: providing services to taxonomists for standard genome sequencing and annotation.</title>
        <authorList>
            <consortium name="The Broad Institute Genomics Platform"/>
            <consortium name="The Broad Institute Genome Sequencing Center for Infectious Disease"/>
            <person name="Wu L."/>
            <person name="Ma J."/>
        </authorList>
    </citation>
    <scope>NUCLEOTIDE SEQUENCE [LARGE SCALE GENOMIC DNA]</scope>
    <source>
        <strain evidence="4">CGMCC 1.13574</strain>
    </source>
</reference>
<evidence type="ECO:0000313" key="4">
    <source>
        <dbReference type="Proteomes" id="UP001595892"/>
    </source>
</evidence>
<dbReference type="Proteomes" id="UP001595892">
    <property type="component" value="Unassembled WGS sequence"/>
</dbReference>
<name>A0ABV9NLG1_9GAMM</name>
<keyword evidence="2" id="KW-0732">Signal</keyword>